<evidence type="ECO:0000256" key="4">
    <source>
        <dbReference type="ARBA" id="ARBA00022741"/>
    </source>
</evidence>
<dbReference type="InterPro" id="IPR005835">
    <property type="entry name" value="NTP_transferase_dom"/>
</dbReference>
<dbReference type="SUPFAM" id="SSF53448">
    <property type="entry name" value="Nucleotide-diphospho-sugar transferases"/>
    <property type="match status" value="1"/>
</dbReference>
<sequence>MLFETTMKHHNIASIILAGGKGTRLHPLTLYHSKPAVSYGGRYRLIDIPISNSLNSNIRQILVIGQYLTTEIGHHLSQTYQFDNFFPGRLDLITPEEKPNGERVFF</sequence>
<evidence type="ECO:0000256" key="2">
    <source>
        <dbReference type="ARBA" id="ARBA00022679"/>
    </source>
</evidence>
<dbReference type="GO" id="GO:0008878">
    <property type="term" value="F:glucose-1-phosphate adenylyltransferase activity"/>
    <property type="evidence" value="ECO:0007669"/>
    <property type="project" value="InterPro"/>
</dbReference>
<dbReference type="EMBL" id="LAZR01019075">
    <property type="protein sequence ID" value="KKL93876.1"/>
    <property type="molecule type" value="Genomic_DNA"/>
</dbReference>
<keyword evidence="5" id="KW-0067">ATP-binding</keyword>
<gene>
    <name evidence="7" type="ORF">LCGC14_1870300</name>
</gene>
<organism evidence="7">
    <name type="scientific">marine sediment metagenome</name>
    <dbReference type="NCBI Taxonomy" id="412755"/>
    <lineage>
        <taxon>unclassified sequences</taxon>
        <taxon>metagenomes</taxon>
        <taxon>ecological metagenomes</taxon>
    </lineage>
</organism>
<protein>
    <recommendedName>
        <fullName evidence="6">Nucleotidyl transferase domain-containing protein</fullName>
    </recommendedName>
</protein>
<comment type="caution">
    <text evidence="7">The sequence shown here is derived from an EMBL/GenBank/DDBJ whole genome shotgun (WGS) entry which is preliminary data.</text>
</comment>
<keyword evidence="3" id="KW-0548">Nucleotidyltransferase</keyword>
<feature type="domain" description="Nucleotidyl transferase" evidence="6">
    <location>
        <begin position="14"/>
        <end position="83"/>
    </location>
</feature>
<dbReference type="PROSITE" id="PS00808">
    <property type="entry name" value="ADP_GLC_PYROPHOSPH_1"/>
    <property type="match status" value="1"/>
</dbReference>
<dbReference type="InterPro" id="IPR029044">
    <property type="entry name" value="Nucleotide-diphossugar_trans"/>
</dbReference>
<accession>A0A0F9GTB4</accession>
<dbReference type="InterPro" id="IPR005836">
    <property type="entry name" value="ADP_Glu_pyroP_CS"/>
</dbReference>
<keyword evidence="4" id="KW-0547">Nucleotide-binding</keyword>
<evidence type="ECO:0000256" key="1">
    <source>
        <dbReference type="ARBA" id="ARBA00010443"/>
    </source>
</evidence>
<keyword evidence="2" id="KW-0808">Transferase</keyword>
<comment type="similarity">
    <text evidence="1">Belongs to the bacterial/plant glucose-1-phosphate adenylyltransferase family.</text>
</comment>
<name>A0A0F9GTB4_9ZZZZ</name>
<dbReference type="InterPro" id="IPR011831">
    <property type="entry name" value="ADP-Glc_PPase"/>
</dbReference>
<dbReference type="Gene3D" id="3.90.550.10">
    <property type="entry name" value="Spore Coat Polysaccharide Biosynthesis Protein SpsA, Chain A"/>
    <property type="match status" value="1"/>
</dbReference>
<evidence type="ECO:0000256" key="5">
    <source>
        <dbReference type="ARBA" id="ARBA00022840"/>
    </source>
</evidence>
<dbReference type="PANTHER" id="PTHR43523">
    <property type="entry name" value="GLUCOSE-1-PHOSPHATE ADENYLYLTRANSFERASE-RELATED"/>
    <property type="match status" value="1"/>
</dbReference>
<evidence type="ECO:0000313" key="7">
    <source>
        <dbReference type="EMBL" id="KKL93876.1"/>
    </source>
</evidence>
<dbReference type="GO" id="GO:0005978">
    <property type="term" value="P:glycogen biosynthetic process"/>
    <property type="evidence" value="ECO:0007669"/>
    <property type="project" value="InterPro"/>
</dbReference>
<reference evidence="7" key="1">
    <citation type="journal article" date="2015" name="Nature">
        <title>Complex archaea that bridge the gap between prokaryotes and eukaryotes.</title>
        <authorList>
            <person name="Spang A."/>
            <person name="Saw J.H."/>
            <person name="Jorgensen S.L."/>
            <person name="Zaremba-Niedzwiedzka K."/>
            <person name="Martijn J."/>
            <person name="Lind A.E."/>
            <person name="van Eijk R."/>
            <person name="Schleper C."/>
            <person name="Guy L."/>
            <person name="Ettema T.J."/>
        </authorList>
    </citation>
    <scope>NUCLEOTIDE SEQUENCE</scope>
</reference>
<dbReference type="AlphaFoldDB" id="A0A0F9GTB4"/>
<dbReference type="Pfam" id="PF00483">
    <property type="entry name" value="NTP_transferase"/>
    <property type="match status" value="1"/>
</dbReference>
<dbReference type="PANTHER" id="PTHR43523:SF12">
    <property type="entry name" value="GLUCOSE-1-PHOSPHATE ADENYLYLTRANSFERASE LARGE SUBUNIT 1, CHLOROPLASTIC-RELATED"/>
    <property type="match status" value="1"/>
</dbReference>
<evidence type="ECO:0000256" key="3">
    <source>
        <dbReference type="ARBA" id="ARBA00022695"/>
    </source>
</evidence>
<dbReference type="GO" id="GO:0005524">
    <property type="term" value="F:ATP binding"/>
    <property type="evidence" value="ECO:0007669"/>
    <property type="project" value="UniProtKB-KW"/>
</dbReference>
<evidence type="ECO:0000259" key="6">
    <source>
        <dbReference type="Pfam" id="PF00483"/>
    </source>
</evidence>
<proteinExistence type="inferred from homology"/>